<keyword evidence="2" id="KW-1185">Reference proteome</keyword>
<organism evidence="1 2">
    <name type="scientific">Trifolium medium</name>
    <dbReference type="NCBI Taxonomy" id="97028"/>
    <lineage>
        <taxon>Eukaryota</taxon>
        <taxon>Viridiplantae</taxon>
        <taxon>Streptophyta</taxon>
        <taxon>Embryophyta</taxon>
        <taxon>Tracheophyta</taxon>
        <taxon>Spermatophyta</taxon>
        <taxon>Magnoliopsida</taxon>
        <taxon>eudicotyledons</taxon>
        <taxon>Gunneridae</taxon>
        <taxon>Pentapetalae</taxon>
        <taxon>rosids</taxon>
        <taxon>fabids</taxon>
        <taxon>Fabales</taxon>
        <taxon>Fabaceae</taxon>
        <taxon>Papilionoideae</taxon>
        <taxon>50 kb inversion clade</taxon>
        <taxon>NPAAA clade</taxon>
        <taxon>Hologalegina</taxon>
        <taxon>IRL clade</taxon>
        <taxon>Trifolieae</taxon>
        <taxon>Trifolium</taxon>
    </lineage>
</organism>
<dbReference type="AlphaFoldDB" id="A0A392SYX7"/>
<reference evidence="1 2" key="1">
    <citation type="journal article" date="2018" name="Front. Plant Sci.">
        <title>Red Clover (Trifolium pratense) and Zigzag Clover (T. medium) - A Picture of Genomic Similarities and Differences.</title>
        <authorList>
            <person name="Dluhosova J."/>
            <person name="Istvanek J."/>
            <person name="Nedelnik J."/>
            <person name="Repkova J."/>
        </authorList>
    </citation>
    <scope>NUCLEOTIDE SEQUENCE [LARGE SCALE GENOMIC DNA]</scope>
    <source>
        <strain evidence="2">cv. 10/8</strain>
        <tissue evidence="1">Leaf</tissue>
    </source>
</reference>
<sequence length="45" mass="4878">RKETCLTGDMGGGWCGGQTPLIAPPPVEATSWNKDLDKESFGWQL</sequence>
<dbReference type="Proteomes" id="UP000265520">
    <property type="component" value="Unassembled WGS sequence"/>
</dbReference>
<feature type="non-terminal residue" evidence="1">
    <location>
        <position position="1"/>
    </location>
</feature>
<name>A0A392SYX7_9FABA</name>
<dbReference type="EMBL" id="LXQA010460614">
    <property type="protein sequence ID" value="MCI53265.1"/>
    <property type="molecule type" value="Genomic_DNA"/>
</dbReference>
<evidence type="ECO:0000313" key="2">
    <source>
        <dbReference type="Proteomes" id="UP000265520"/>
    </source>
</evidence>
<accession>A0A392SYX7</accession>
<proteinExistence type="predicted"/>
<comment type="caution">
    <text evidence="1">The sequence shown here is derived from an EMBL/GenBank/DDBJ whole genome shotgun (WGS) entry which is preliminary data.</text>
</comment>
<protein>
    <submittedName>
        <fullName evidence="1">Uncharacterized protein</fullName>
    </submittedName>
</protein>
<evidence type="ECO:0000313" key="1">
    <source>
        <dbReference type="EMBL" id="MCI53265.1"/>
    </source>
</evidence>